<evidence type="ECO:0000256" key="1">
    <source>
        <dbReference type="SAM" id="MobiDB-lite"/>
    </source>
</evidence>
<name>A0A974S834_9CAUL</name>
<feature type="region of interest" description="Disordered" evidence="1">
    <location>
        <begin position="64"/>
        <end position="115"/>
    </location>
</feature>
<protein>
    <submittedName>
        <fullName evidence="2">Uncharacterized protein</fullName>
    </submittedName>
</protein>
<gene>
    <name evidence="2" type="ORF">JKL49_25005</name>
</gene>
<organism evidence="2">
    <name type="scientific">Phenylobacterium glaciei</name>
    <dbReference type="NCBI Taxonomy" id="2803784"/>
    <lineage>
        <taxon>Bacteria</taxon>
        <taxon>Pseudomonadati</taxon>
        <taxon>Pseudomonadota</taxon>
        <taxon>Alphaproteobacteria</taxon>
        <taxon>Caulobacterales</taxon>
        <taxon>Caulobacteraceae</taxon>
        <taxon>Phenylobacterium</taxon>
    </lineage>
</organism>
<dbReference type="AlphaFoldDB" id="A0A974S834"/>
<dbReference type="EMBL" id="CP068570">
    <property type="protein sequence ID" value="QQZ49924.1"/>
    <property type="molecule type" value="Genomic_DNA"/>
</dbReference>
<sequence length="115" mass="13227">MLLNSTFRYDLPRFDQTLTPISECGIEFVVRKRTARELAFGGLVRDTVQPSPADRRHFNQYRADHAHMKTSPRPSRTRASCNQPREFQSISTEIAAPPRLRRKMRPVTSGLGRES</sequence>
<feature type="compositionally biased region" description="Polar residues" evidence="1">
    <location>
        <begin position="72"/>
        <end position="92"/>
    </location>
</feature>
<evidence type="ECO:0000313" key="2">
    <source>
        <dbReference type="EMBL" id="QQZ49924.1"/>
    </source>
</evidence>
<proteinExistence type="predicted"/>
<accession>A0A974S834</accession>
<reference evidence="2" key="1">
    <citation type="submission" date="2021-01" db="EMBL/GenBank/DDBJ databases">
        <title>Genome sequence of Phenylobacterium sp. 20VBR1 isolated from a valley glaceir, Ny-Alesund, Svalbard.</title>
        <authorList>
            <person name="Thomas F.A."/>
            <person name="Krishnan K.P."/>
            <person name="Sinha R.K."/>
        </authorList>
    </citation>
    <scope>NUCLEOTIDE SEQUENCE</scope>
    <source>
        <strain evidence="2">20VBR1</strain>
    </source>
</reference>